<evidence type="ECO:0000313" key="3">
    <source>
        <dbReference type="Proteomes" id="UP000595140"/>
    </source>
</evidence>
<gene>
    <name evidence="2" type="ORF">CCAM_LOCUS18737</name>
</gene>
<proteinExistence type="predicted"/>
<dbReference type="Proteomes" id="UP000595140">
    <property type="component" value="Unassembled WGS sequence"/>
</dbReference>
<feature type="compositionally biased region" description="Low complexity" evidence="1">
    <location>
        <begin position="152"/>
        <end position="165"/>
    </location>
</feature>
<evidence type="ECO:0000256" key="1">
    <source>
        <dbReference type="SAM" id="MobiDB-lite"/>
    </source>
</evidence>
<dbReference type="AlphaFoldDB" id="A0A484LKP2"/>
<feature type="compositionally biased region" description="Basic residues" evidence="1">
    <location>
        <begin position="166"/>
        <end position="176"/>
    </location>
</feature>
<evidence type="ECO:0000313" key="2">
    <source>
        <dbReference type="EMBL" id="VFQ76961.1"/>
    </source>
</evidence>
<protein>
    <submittedName>
        <fullName evidence="2">Uncharacterized protein</fullName>
    </submittedName>
</protein>
<keyword evidence="3" id="KW-1185">Reference proteome</keyword>
<sequence length="176" mass="19082">MADSVAISKTCCEPYPSDGDNHPHPTECEKMYKHMEKFSRYNKMKSDMLKKLHRQHAAAAPIERDLAGTPIEQDLAATNCGAMEQNHAAAAGIERICATAAEIELSSVTATAIEHNRASAAAMELNRPSAVEMEQNHRAAYRSSAANSSACVTHSVGGNKSVGSVKKNKKRRKTLM</sequence>
<name>A0A484LKP2_9ASTE</name>
<organism evidence="2 3">
    <name type="scientific">Cuscuta campestris</name>
    <dbReference type="NCBI Taxonomy" id="132261"/>
    <lineage>
        <taxon>Eukaryota</taxon>
        <taxon>Viridiplantae</taxon>
        <taxon>Streptophyta</taxon>
        <taxon>Embryophyta</taxon>
        <taxon>Tracheophyta</taxon>
        <taxon>Spermatophyta</taxon>
        <taxon>Magnoliopsida</taxon>
        <taxon>eudicotyledons</taxon>
        <taxon>Gunneridae</taxon>
        <taxon>Pentapetalae</taxon>
        <taxon>asterids</taxon>
        <taxon>lamiids</taxon>
        <taxon>Solanales</taxon>
        <taxon>Convolvulaceae</taxon>
        <taxon>Cuscuteae</taxon>
        <taxon>Cuscuta</taxon>
        <taxon>Cuscuta subgen. Grammica</taxon>
        <taxon>Cuscuta sect. Cleistogrammica</taxon>
    </lineage>
</organism>
<accession>A0A484LKP2</accession>
<reference evidence="2 3" key="1">
    <citation type="submission" date="2018-04" db="EMBL/GenBank/DDBJ databases">
        <authorList>
            <person name="Vogel A."/>
        </authorList>
    </citation>
    <scope>NUCLEOTIDE SEQUENCE [LARGE SCALE GENOMIC DNA]</scope>
</reference>
<feature type="region of interest" description="Disordered" evidence="1">
    <location>
        <begin position="152"/>
        <end position="176"/>
    </location>
</feature>
<dbReference type="EMBL" id="OOIL02001580">
    <property type="protein sequence ID" value="VFQ76961.1"/>
    <property type="molecule type" value="Genomic_DNA"/>
</dbReference>